<dbReference type="Proteomes" id="UP000632063">
    <property type="component" value="Unassembled WGS sequence"/>
</dbReference>
<gene>
    <name evidence="6" type="ORF">IG616_02460</name>
</gene>
<reference evidence="7" key="1">
    <citation type="submission" date="2020-09" db="EMBL/GenBank/DDBJ databases">
        <title>The genome sequence of strain Labrenzia suaedae 4C16A.</title>
        <authorList>
            <person name="Liu Y."/>
        </authorList>
    </citation>
    <scope>NUCLEOTIDE SEQUENCE [LARGE SCALE GENOMIC DNA]</scope>
    <source>
        <strain evidence="7">4C16A</strain>
    </source>
</reference>
<evidence type="ECO:0000256" key="3">
    <source>
        <dbReference type="ARBA" id="ARBA00022833"/>
    </source>
</evidence>
<feature type="domain" description="CENP-V/GFA" evidence="5">
    <location>
        <begin position="10"/>
        <end position="126"/>
    </location>
</feature>
<sequence length="140" mass="15157">MTAQNTKTVHKGGCLCGTVTFEITGDFNHFFLCHCERCRKGTGSAHASNLFAENADLKWLSGEEVTRSYAVPGTRHGRHFCTSCGSPLPRKSADGSLLVVPAGSLETPVKLRPNAHIFTASRANWDESLENIPAFPELPA</sequence>
<accession>A0ABR9CI80</accession>
<organism evidence="6 7">
    <name type="scientific">Roseibium litorale</name>
    <dbReference type="NCBI Taxonomy" id="2803841"/>
    <lineage>
        <taxon>Bacteria</taxon>
        <taxon>Pseudomonadati</taxon>
        <taxon>Pseudomonadota</taxon>
        <taxon>Alphaproteobacteria</taxon>
        <taxon>Hyphomicrobiales</taxon>
        <taxon>Stappiaceae</taxon>
        <taxon>Roseibium</taxon>
    </lineage>
</organism>
<evidence type="ECO:0000313" key="7">
    <source>
        <dbReference type="Proteomes" id="UP000632063"/>
    </source>
</evidence>
<evidence type="ECO:0000256" key="2">
    <source>
        <dbReference type="ARBA" id="ARBA00022723"/>
    </source>
</evidence>
<keyword evidence="4" id="KW-0456">Lyase</keyword>
<dbReference type="InterPro" id="IPR011057">
    <property type="entry name" value="Mss4-like_sf"/>
</dbReference>
<name>A0ABR9CI80_9HYPH</name>
<keyword evidence="2" id="KW-0479">Metal-binding</keyword>
<dbReference type="InterPro" id="IPR006913">
    <property type="entry name" value="CENP-V/GFA"/>
</dbReference>
<keyword evidence="3" id="KW-0862">Zinc</keyword>
<dbReference type="EMBL" id="JACYXI010000001">
    <property type="protein sequence ID" value="MBD8890394.1"/>
    <property type="molecule type" value="Genomic_DNA"/>
</dbReference>
<dbReference type="SUPFAM" id="SSF51316">
    <property type="entry name" value="Mss4-like"/>
    <property type="match status" value="1"/>
</dbReference>
<keyword evidence="7" id="KW-1185">Reference proteome</keyword>
<dbReference type="RefSeq" id="WP_192146035.1">
    <property type="nucleotide sequence ID" value="NZ_JACYXI010000001.1"/>
</dbReference>
<dbReference type="PANTHER" id="PTHR33337">
    <property type="entry name" value="GFA DOMAIN-CONTAINING PROTEIN"/>
    <property type="match status" value="1"/>
</dbReference>
<evidence type="ECO:0000313" key="6">
    <source>
        <dbReference type="EMBL" id="MBD8890394.1"/>
    </source>
</evidence>
<protein>
    <submittedName>
        <fullName evidence="6">GFA family protein</fullName>
    </submittedName>
</protein>
<evidence type="ECO:0000256" key="1">
    <source>
        <dbReference type="ARBA" id="ARBA00005495"/>
    </source>
</evidence>
<reference evidence="6 7" key="2">
    <citation type="journal article" date="2021" name="Int. J. Syst. Evol. Microbiol.">
        <title>Roseibium litorale sp. nov., isolated from a tidal flat sediment and proposal for the reclassification of Labrenzia polysiphoniae as Roseibium polysiphoniae comb. nov.</title>
        <authorList>
            <person name="Liu Y."/>
            <person name="Pei T."/>
            <person name="Du J."/>
            <person name="Chao M."/>
            <person name="Deng M.R."/>
            <person name="Zhu H."/>
        </authorList>
    </citation>
    <scope>NUCLEOTIDE SEQUENCE [LARGE SCALE GENOMIC DNA]</scope>
    <source>
        <strain evidence="6 7">4C16A</strain>
    </source>
</reference>
<dbReference type="Gene3D" id="3.90.1590.10">
    <property type="entry name" value="glutathione-dependent formaldehyde- activating enzyme (gfa)"/>
    <property type="match status" value="1"/>
</dbReference>
<evidence type="ECO:0000259" key="5">
    <source>
        <dbReference type="PROSITE" id="PS51891"/>
    </source>
</evidence>
<dbReference type="PROSITE" id="PS51891">
    <property type="entry name" value="CENP_V_GFA"/>
    <property type="match status" value="1"/>
</dbReference>
<evidence type="ECO:0000256" key="4">
    <source>
        <dbReference type="ARBA" id="ARBA00023239"/>
    </source>
</evidence>
<dbReference type="Pfam" id="PF04828">
    <property type="entry name" value="GFA"/>
    <property type="match status" value="1"/>
</dbReference>
<comment type="similarity">
    <text evidence="1">Belongs to the Gfa family.</text>
</comment>
<comment type="caution">
    <text evidence="6">The sequence shown here is derived from an EMBL/GenBank/DDBJ whole genome shotgun (WGS) entry which is preliminary data.</text>
</comment>
<proteinExistence type="inferred from homology"/>
<dbReference type="PANTHER" id="PTHR33337:SF40">
    <property type="entry name" value="CENP-V_GFA DOMAIN-CONTAINING PROTEIN-RELATED"/>
    <property type="match status" value="1"/>
</dbReference>